<dbReference type="RefSeq" id="WP_062219683.1">
    <property type="nucleotide sequence ID" value="NZ_CP012023.1"/>
</dbReference>
<proteinExistence type="predicted"/>
<evidence type="ECO:0008006" key="3">
    <source>
        <dbReference type="Google" id="ProtNLM"/>
    </source>
</evidence>
<organism evidence="1 2">
    <name type="scientific">Celeribacter marinus</name>
    <dbReference type="NCBI Taxonomy" id="1397108"/>
    <lineage>
        <taxon>Bacteria</taxon>
        <taxon>Pseudomonadati</taxon>
        <taxon>Pseudomonadota</taxon>
        <taxon>Alphaproteobacteria</taxon>
        <taxon>Rhodobacterales</taxon>
        <taxon>Roseobacteraceae</taxon>
        <taxon>Celeribacter</taxon>
    </lineage>
</organism>
<reference evidence="1 2" key="1">
    <citation type="submission" date="2015-05" db="EMBL/GenBank/DDBJ databases">
        <authorList>
            <person name="Wang D.B."/>
            <person name="Wang M."/>
        </authorList>
    </citation>
    <scope>NUCLEOTIDE SEQUENCE [LARGE SCALE GENOMIC DNA]</scope>
    <source>
        <strain evidence="1 2">IMCC 12053</strain>
    </source>
</reference>
<protein>
    <recommendedName>
        <fullName evidence="3">Transcriptional regulator</fullName>
    </recommendedName>
</protein>
<name>A0A0P0AE92_9RHOB</name>
<dbReference type="STRING" id="1397108.IMCC12053_2649"/>
<dbReference type="AlphaFoldDB" id="A0A0P0AE92"/>
<keyword evidence="2" id="KW-1185">Reference proteome</keyword>
<dbReference type="KEGG" id="cmar:IMCC12053_2649"/>
<gene>
    <name evidence="1" type="ORF">IMCC12053_2649</name>
</gene>
<dbReference type="EMBL" id="CP012023">
    <property type="protein sequence ID" value="ALI56596.1"/>
    <property type="molecule type" value="Genomic_DNA"/>
</dbReference>
<dbReference type="Proteomes" id="UP000064920">
    <property type="component" value="Chromosome"/>
</dbReference>
<evidence type="ECO:0000313" key="1">
    <source>
        <dbReference type="EMBL" id="ALI56596.1"/>
    </source>
</evidence>
<dbReference type="PATRIC" id="fig|1397108.4.peg.2710"/>
<accession>A0A0P0AE92</accession>
<evidence type="ECO:0000313" key="2">
    <source>
        <dbReference type="Proteomes" id="UP000064920"/>
    </source>
</evidence>
<sequence>MNTSLARLADLKRVLLGMERDLGLQSLAEPERLILCAAALQDEGDIELSVAALQEHQLTVGLPRSTFFKALKTLISTGHLTKVGPSKRSGYALNTRL</sequence>